<dbReference type="PANTHER" id="PTHR43515">
    <property type="entry name" value="THREONINE SYNTHASE-LIKE 1"/>
    <property type="match status" value="1"/>
</dbReference>
<comment type="similarity">
    <text evidence="2">Belongs to the threonine synthase family.</text>
</comment>
<dbReference type="Pfam" id="PF14821">
    <property type="entry name" value="Thr_synth_N"/>
    <property type="match status" value="1"/>
</dbReference>
<dbReference type="InterPro" id="IPR037158">
    <property type="entry name" value="Thr_synth_N_sf"/>
</dbReference>
<reference evidence="8" key="1">
    <citation type="submission" date="2020-10" db="EMBL/GenBank/DDBJ databases">
        <authorList>
            <person name="Gilroy R."/>
        </authorList>
    </citation>
    <scope>NUCLEOTIDE SEQUENCE</scope>
    <source>
        <strain evidence="8">ChiSjej4B22-9803</strain>
    </source>
</reference>
<evidence type="ECO:0000256" key="2">
    <source>
        <dbReference type="ARBA" id="ARBA00005517"/>
    </source>
</evidence>
<dbReference type="Pfam" id="PF24857">
    <property type="entry name" value="THR4_C"/>
    <property type="match status" value="1"/>
</dbReference>
<dbReference type="Gene3D" id="3.90.1380.10">
    <property type="entry name" value="Threonine synthase, N-terminal domain"/>
    <property type="match status" value="1"/>
</dbReference>
<dbReference type="CDD" id="cd01560">
    <property type="entry name" value="Thr-synth_2"/>
    <property type="match status" value="1"/>
</dbReference>
<evidence type="ECO:0000256" key="1">
    <source>
        <dbReference type="ARBA" id="ARBA00001933"/>
    </source>
</evidence>
<gene>
    <name evidence="8" type="ORF">IAB04_00100</name>
</gene>
<dbReference type="InterPro" id="IPR029144">
    <property type="entry name" value="Thr_synth_N"/>
</dbReference>
<feature type="domain" description="Tryptophan synthase beta chain-like PALP" evidence="6">
    <location>
        <begin position="95"/>
        <end position="345"/>
    </location>
</feature>
<dbReference type="InterPro" id="IPR036052">
    <property type="entry name" value="TrpB-like_PALP_sf"/>
</dbReference>
<keyword evidence="8" id="KW-0456">Lyase</keyword>
<protein>
    <recommendedName>
        <fullName evidence="4">Threonine synthase</fullName>
        <ecNumber evidence="4">4.2.3.1</ecNumber>
    </recommendedName>
</protein>
<dbReference type="EMBL" id="DVND01000004">
    <property type="protein sequence ID" value="HIU47743.1"/>
    <property type="molecule type" value="Genomic_DNA"/>
</dbReference>
<evidence type="ECO:0000256" key="3">
    <source>
        <dbReference type="ARBA" id="ARBA00022898"/>
    </source>
</evidence>
<name>A0A9D1LTE7_9FIRM</name>
<organism evidence="8 9">
    <name type="scientific">Candidatus Avimonoglobus intestinipullorum</name>
    <dbReference type="NCBI Taxonomy" id="2840699"/>
    <lineage>
        <taxon>Bacteria</taxon>
        <taxon>Bacillati</taxon>
        <taxon>Bacillota</taxon>
        <taxon>Clostridia</taxon>
        <taxon>Eubacteriales</taxon>
        <taxon>Candidatus Avimonoglobus</taxon>
    </lineage>
</organism>
<dbReference type="GO" id="GO:0005737">
    <property type="term" value="C:cytoplasm"/>
    <property type="evidence" value="ECO:0007669"/>
    <property type="project" value="TreeGrafter"/>
</dbReference>
<evidence type="ECO:0000259" key="6">
    <source>
        <dbReference type="Pfam" id="PF00291"/>
    </source>
</evidence>
<accession>A0A9D1LTE7</accession>
<dbReference type="Proteomes" id="UP000824111">
    <property type="component" value="Unassembled WGS sequence"/>
</dbReference>
<dbReference type="PANTHER" id="PTHR43515:SF1">
    <property type="entry name" value="THREONINE SYNTHASE-LIKE 1"/>
    <property type="match status" value="1"/>
</dbReference>
<dbReference type="GO" id="GO:0004795">
    <property type="term" value="F:threonine synthase activity"/>
    <property type="evidence" value="ECO:0007669"/>
    <property type="project" value="UniProtKB-UniRule"/>
</dbReference>
<dbReference type="AlphaFoldDB" id="A0A9D1LTE7"/>
<comment type="caution">
    <text evidence="8">The sequence shown here is derived from an EMBL/GenBank/DDBJ whole genome shotgun (WGS) entry which is preliminary data.</text>
</comment>
<reference evidence="8" key="2">
    <citation type="journal article" date="2021" name="PeerJ">
        <title>Extensive microbial diversity within the chicken gut microbiome revealed by metagenomics and culture.</title>
        <authorList>
            <person name="Gilroy R."/>
            <person name="Ravi A."/>
            <person name="Getino M."/>
            <person name="Pursley I."/>
            <person name="Horton D.L."/>
            <person name="Alikhan N.F."/>
            <person name="Baker D."/>
            <person name="Gharbi K."/>
            <person name="Hall N."/>
            <person name="Watson M."/>
            <person name="Adriaenssens E.M."/>
            <person name="Foster-Nyarko E."/>
            <person name="Jarju S."/>
            <person name="Secka A."/>
            <person name="Antonio M."/>
            <person name="Oren A."/>
            <person name="Chaudhuri R.R."/>
            <person name="La Ragione R."/>
            <person name="Hildebrand F."/>
            <person name="Pallen M.J."/>
        </authorList>
    </citation>
    <scope>NUCLEOTIDE SEQUENCE</scope>
    <source>
        <strain evidence="8">ChiSjej4B22-9803</strain>
    </source>
</reference>
<proteinExistence type="inferred from homology"/>
<feature type="domain" description="Threonine synthase N-terminal" evidence="7">
    <location>
        <begin position="2"/>
        <end position="79"/>
    </location>
</feature>
<dbReference type="Gene3D" id="3.40.50.1100">
    <property type="match status" value="2"/>
</dbReference>
<dbReference type="GO" id="GO:0009088">
    <property type="term" value="P:threonine biosynthetic process"/>
    <property type="evidence" value="ECO:0007669"/>
    <property type="project" value="UniProtKB-UniRule"/>
</dbReference>
<evidence type="ECO:0000256" key="4">
    <source>
        <dbReference type="NCBIfam" id="TIGR00260"/>
    </source>
</evidence>
<dbReference type="EC" id="4.2.3.1" evidence="4"/>
<evidence type="ECO:0000313" key="9">
    <source>
        <dbReference type="Proteomes" id="UP000824111"/>
    </source>
</evidence>
<dbReference type="Pfam" id="PF00291">
    <property type="entry name" value="PALP"/>
    <property type="match status" value="1"/>
</dbReference>
<feature type="modified residue" description="N6-(pyridoxal phosphate)lysine" evidence="5">
    <location>
        <position position="113"/>
    </location>
</feature>
<dbReference type="SUPFAM" id="SSF53686">
    <property type="entry name" value="Tryptophan synthase beta subunit-like PLP-dependent enzymes"/>
    <property type="match status" value="1"/>
</dbReference>
<evidence type="ECO:0000313" key="8">
    <source>
        <dbReference type="EMBL" id="HIU47743.1"/>
    </source>
</evidence>
<evidence type="ECO:0000256" key="5">
    <source>
        <dbReference type="PIRSR" id="PIRSR604450-51"/>
    </source>
</evidence>
<evidence type="ECO:0000259" key="7">
    <source>
        <dbReference type="Pfam" id="PF14821"/>
    </source>
</evidence>
<dbReference type="InterPro" id="IPR004450">
    <property type="entry name" value="Thr_synthase-like"/>
</dbReference>
<dbReference type="InterPro" id="IPR001926">
    <property type="entry name" value="TrpB-like_PALP"/>
</dbReference>
<comment type="cofactor">
    <cofactor evidence="1 5">
        <name>pyridoxal 5'-phosphate</name>
        <dbReference type="ChEBI" id="CHEBI:597326"/>
    </cofactor>
</comment>
<dbReference type="NCBIfam" id="TIGR00260">
    <property type="entry name" value="thrC"/>
    <property type="match status" value="1"/>
</dbReference>
<keyword evidence="3 5" id="KW-0663">Pyridoxal phosphate</keyword>
<sequence length="500" mass="55488">MQYLSTRDKQIKLSSAEAIKKGLSVEGGLFVPEQIPNMEPHEIEGLAEQSYNERAYTILRKFLTDFTEEELKDCIGRAYTKEKFETANIAPVYKLSEAVYFLELWHGPTCAFKDMALQILPHLLTTSMKKTNEQDEVVILVATSGDTGKAALEGFRDVNGTRIIVFYPDNGVSEIQKLQMVTQEGNNVGVAAVKGNFDDAQNGVKKIFTDEAYKALLSRNQFKLSSANSINWGRLVPQIVYYFSAYADMRKAEELKPGEPVNVVVPTGNFGNILAAYYAKKMGLPIAKFICASNENNVLTDFISTGVYDKNRAFHTTISPSMDILISSNLERFLFDMTDGNAGQVAAWMQALNAGGRYEVDDAVKAKIKSLFWAGFADDDKTMATIKACKEQFDYVIDTHTAVGKAVYDKYAALTGDKTKTIIASTASPFKFNQSVLIALKGRNFVAGKDEFTLLEELSGISGMRIPKSLADLKVKSRLFNLVCEKDQMPQVVSDFLKID</sequence>